<organism evidence="2 3">
    <name type="scientific">Microlunatus phosphovorus (strain ATCC 700054 / DSM 10555 / JCM 9379 / NBRC 101784 / NCIMB 13414 / VKM Ac-1990 / NM-1)</name>
    <dbReference type="NCBI Taxonomy" id="1032480"/>
    <lineage>
        <taxon>Bacteria</taxon>
        <taxon>Bacillati</taxon>
        <taxon>Actinomycetota</taxon>
        <taxon>Actinomycetes</taxon>
        <taxon>Propionibacteriales</taxon>
        <taxon>Propionibacteriaceae</taxon>
        <taxon>Microlunatus</taxon>
    </lineage>
</organism>
<dbReference type="InterPro" id="IPR037523">
    <property type="entry name" value="VOC_core"/>
</dbReference>
<sequence>MSSFSLGQVVVDCADAERLATFWSQLLDLPVAEGANQFWAMVPAPADKSLPALMFLAVEKPTPGKNRWHLDLFAADPEATIERALRLGATRQGDFNEYDTVWTTLADPDGNVFDIAAPH</sequence>
<dbReference type="Proteomes" id="UP000007947">
    <property type="component" value="Chromosome"/>
</dbReference>
<keyword evidence="3" id="KW-1185">Reference proteome</keyword>
<evidence type="ECO:0000259" key="1">
    <source>
        <dbReference type="PROSITE" id="PS51819"/>
    </source>
</evidence>
<evidence type="ECO:0000313" key="3">
    <source>
        <dbReference type="Proteomes" id="UP000007947"/>
    </source>
</evidence>
<dbReference type="RefSeq" id="WP_013861451.1">
    <property type="nucleotide sequence ID" value="NC_015635.1"/>
</dbReference>
<dbReference type="OrthoDB" id="3823476at2"/>
<accession>F5XK66</accession>
<dbReference type="HOGENOM" id="CLU_108054_0_1_11"/>
<dbReference type="InterPro" id="IPR029068">
    <property type="entry name" value="Glyas_Bleomycin-R_OHBP_Dase"/>
</dbReference>
<evidence type="ECO:0000313" key="2">
    <source>
        <dbReference type="EMBL" id="BAK33562.1"/>
    </source>
</evidence>
<dbReference type="STRING" id="1032480.MLP_05480"/>
<dbReference type="Gene3D" id="3.10.180.10">
    <property type="entry name" value="2,3-Dihydroxybiphenyl 1,2-Dioxygenase, domain 1"/>
    <property type="match status" value="1"/>
</dbReference>
<protein>
    <recommendedName>
        <fullName evidence="1">VOC domain-containing protein</fullName>
    </recommendedName>
</protein>
<dbReference type="EMBL" id="AP012204">
    <property type="protein sequence ID" value="BAK33562.1"/>
    <property type="molecule type" value="Genomic_DNA"/>
</dbReference>
<dbReference type="KEGG" id="mph:MLP_05480"/>
<proteinExistence type="predicted"/>
<dbReference type="InterPro" id="IPR041581">
    <property type="entry name" value="Glyoxalase_6"/>
</dbReference>
<dbReference type="Pfam" id="PF18029">
    <property type="entry name" value="Glyoxalase_6"/>
    <property type="match status" value="1"/>
</dbReference>
<dbReference type="PROSITE" id="PS51819">
    <property type="entry name" value="VOC"/>
    <property type="match status" value="1"/>
</dbReference>
<dbReference type="AlphaFoldDB" id="F5XK66"/>
<dbReference type="eggNOG" id="COG0346">
    <property type="taxonomic scope" value="Bacteria"/>
</dbReference>
<dbReference type="SUPFAM" id="SSF54593">
    <property type="entry name" value="Glyoxalase/Bleomycin resistance protein/Dihydroxybiphenyl dioxygenase"/>
    <property type="match status" value="1"/>
</dbReference>
<dbReference type="PANTHER" id="PTHR35908:SF1">
    <property type="entry name" value="CONSERVED PROTEIN"/>
    <property type="match status" value="1"/>
</dbReference>
<reference evidence="2 3" key="1">
    <citation type="submission" date="2011-05" db="EMBL/GenBank/DDBJ databases">
        <title>Whole genome sequence of Microlunatus phosphovorus NM-1.</title>
        <authorList>
            <person name="Hosoyama A."/>
            <person name="Sasaki K."/>
            <person name="Harada T."/>
            <person name="Igarashi R."/>
            <person name="Kawakoshi A."/>
            <person name="Sasagawa M."/>
            <person name="Fukada J."/>
            <person name="Nakamura S."/>
            <person name="Katano Y."/>
            <person name="Hanada S."/>
            <person name="Kamagata Y."/>
            <person name="Nakamura N."/>
            <person name="Yamazaki S."/>
            <person name="Fujita N."/>
        </authorList>
    </citation>
    <scope>NUCLEOTIDE SEQUENCE [LARGE SCALE GENOMIC DNA]</scope>
    <source>
        <strain evidence="3">ATCC 700054 / DSM 10555 / JCM 9379 / NBRC 101784 / NCIMB 13414 / VKM Ac-1990 / NM-1</strain>
    </source>
</reference>
<feature type="domain" description="VOC" evidence="1">
    <location>
        <begin position="5"/>
        <end position="118"/>
    </location>
</feature>
<name>F5XK66_MICPN</name>
<gene>
    <name evidence="2" type="ordered locus">MLP_05480</name>
</gene>
<dbReference type="PANTHER" id="PTHR35908">
    <property type="entry name" value="HYPOTHETICAL FUSION PROTEIN"/>
    <property type="match status" value="1"/>
</dbReference>